<organism evidence="2 3">
    <name type="scientific">Candidatus Gottesmanbacteria bacterium RIFCSPHIGHO2_02_FULL_39_11</name>
    <dbReference type="NCBI Taxonomy" id="1798382"/>
    <lineage>
        <taxon>Bacteria</taxon>
        <taxon>Candidatus Gottesmaniibacteriota</taxon>
    </lineage>
</organism>
<name>A0A1F5ZTW8_9BACT</name>
<keyword evidence="1" id="KW-0472">Membrane</keyword>
<keyword evidence="1" id="KW-0812">Transmembrane</keyword>
<proteinExistence type="predicted"/>
<dbReference type="InterPro" id="IPR013783">
    <property type="entry name" value="Ig-like_fold"/>
</dbReference>
<dbReference type="Pfam" id="PF09136">
    <property type="entry name" value="Glucodextran_B"/>
    <property type="match status" value="1"/>
</dbReference>
<accession>A0A1F5ZTW8</accession>
<evidence type="ECO:0008006" key="4">
    <source>
        <dbReference type="Google" id="ProtNLM"/>
    </source>
</evidence>
<evidence type="ECO:0000313" key="3">
    <source>
        <dbReference type="Proteomes" id="UP000176923"/>
    </source>
</evidence>
<keyword evidence="1" id="KW-1133">Transmembrane helix</keyword>
<feature type="transmembrane region" description="Helical" evidence="1">
    <location>
        <begin position="6"/>
        <end position="26"/>
    </location>
</feature>
<dbReference type="STRING" id="1798382.A3D77_02595"/>
<sequence length="143" mass="15449">MKKDIALAILIGLVFGMLAAFIVIFLPTITKRQPTTQISAKVSPAVTRTENNTANITIDIKNPPPDSVFTQKSVTLEGSVKNSKLVLLDADSDITILSSSDSGSFKQNLTLTEGSNKFTIVAYDDKGGSTSKTFMLFYTPEKI</sequence>
<protein>
    <recommendedName>
        <fullName evidence="4">Bacterial Ig-like domain-containing protein</fullName>
    </recommendedName>
</protein>
<evidence type="ECO:0000256" key="1">
    <source>
        <dbReference type="SAM" id="Phobius"/>
    </source>
</evidence>
<dbReference type="Proteomes" id="UP000176923">
    <property type="component" value="Unassembled WGS sequence"/>
</dbReference>
<dbReference type="AlphaFoldDB" id="A0A1F5ZTW8"/>
<gene>
    <name evidence="2" type="ORF">A3D77_02595</name>
</gene>
<comment type="caution">
    <text evidence="2">The sequence shown here is derived from an EMBL/GenBank/DDBJ whole genome shotgun (WGS) entry which is preliminary data.</text>
</comment>
<dbReference type="Gene3D" id="2.60.40.10">
    <property type="entry name" value="Immunoglobulins"/>
    <property type="match status" value="1"/>
</dbReference>
<reference evidence="2 3" key="1">
    <citation type="journal article" date="2016" name="Nat. Commun.">
        <title>Thousands of microbial genomes shed light on interconnected biogeochemical processes in an aquifer system.</title>
        <authorList>
            <person name="Anantharaman K."/>
            <person name="Brown C.T."/>
            <person name="Hug L.A."/>
            <person name="Sharon I."/>
            <person name="Castelle C.J."/>
            <person name="Probst A.J."/>
            <person name="Thomas B.C."/>
            <person name="Singh A."/>
            <person name="Wilkins M.J."/>
            <person name="Karaoz U."/>
            <person name="Brodie E.L."/>
            <person name="Williams K.H."/>
            <person name="Hubbard S.S."/>
            <person name="Banfield J.F."/>
        </authorList>
    </citation>
    <scope>NUCLEOTIDE SEQUENCE [LARGE SCALE GENOMIC DNA]</scope>
</reference>
<dbReference type="EMBL" id="MFJL01000022">
    <property type="protein sequence ID" value="OGG15562.1"/>
    <property type="molecule type" value="Genomic_DNA"/>
</dbReference>
<evidence type="ECO:0000313" key="2">
    <source>
        <dbReference type="EMBL" id="OGG15562.1"/>
    </source>
</evidence>